<sequence length="147" mass="15278">MTALKFVFFGAAIMIVIGVVGFFVLGLSSQNGSAPGLQDGRLAACPSSPNCVSSEGGTSKDKNVEPLPADSWSKLPSVMAAMGGTVTTESDDYIAAEFKSSVFGFVDDIEFRKDGDAVHVRSASRVGHSDAGVNAARVKELRGMIST</sequence>
<keyword evidence="2" id="KW-0472">Membrane</keyword>
<keyword evidence="4" id="KW-1185">Reference proteome</keyword>
<evidence type="ECO:0000256" key="2">
    <source>
        <dbReference type="SAM" id="Phobius"/>
    </source>
</evidence>
<organism evidence="3 4">
    <name type="scientific">Erythrobacter crassostreae</name>
    <dbReference type="NCBI Taxonomy" id="2828328"/>
    <lineage>
        <taxon>Bacteria</taxon>
        <taxon>Pseudomonadati</taxon>
        <taxon>Pseudomonadota</taxon>
        <taxon>Alphaproteobacteria</taxon>
        <taxon>Sphingomonadales</taxon>
        <taxon>Erythrobacteraceae</taxon>
        <taxon>Erythrobacter/Porphyrobacter group</taxon>
        <taxon>Erythrobacter</taxon>
    </lineage>
</organism>
<dbReference type="PANTHER" id="PTHR34801">
    <property type="entry name" value="EXPRESSED PROTEIN"/>
    <property type="match status" value="1"/>
</dbReference>
<feature type="transmembrane region" description="Helical" evidence="2">
    <location>
        <begin position="6"/>
        <end position="27"/>
    </location>
</feature>
<dbReference type="AlphaFoldDB" id="A0A9X1JMV8"/>
<accession>A0A9X1JMV8</accession>
<dbReference type="PIRSF" id="PIRSF026426">
    <property type="entry name" value="DUF1499"/>
    <property type="match status" value="1"/>
</dbReference>
<dbReference type="Proteomes" id="UP001138681">
    <property type="component" value="Unassembled WGS sequence"/>
</dbReference>
<dbReference type="RefSeq" id="WP_218404369.1">
    <property type="nucleotide sequence ID" value="NZ_JAGSPC010000001.1"/>
</dbReference>
<dbReference type="InterPro" id="IPR010865">
    <property type="entry name" value="DUF1499"/>
</dbReference>
<reference evidence="3" key="1">
    <citation type="submission" date="2021-04" db="EMBL/GenBank/DDBJ databases">
        <authorList>
            <person name="Pira H."/>
            <person name="Risdian C."/>
            <person name="Wink J."/>
        </authorList>
    </citation>
    <scope>NUCLEOTIDE SEQUENCE</scope>
    <source>
        <strain evidence="3">WH158</strain>
    </source>
</reference>
<evidence type="ECO:0000313" key="3">
    <source>
        <dbReference type="EMBL" id="MBV7259133.1"/>
    </source>
</evidence>
<evidence type="ECO:0000256" key="1">
    <source>
        <dbReference type="SAM" id="MobiDB-lite"/>
    </source>
</evidence>
<feature type="compositionally biased region" description="Polar residues" evidence="1">
    <location>
        <begin position="47"/>
        <end position="57"/>
    </location>
</feature>
<dbReference type="Pfam" id="PF07386">
    <property type="entry name" value="DUF1499"/>
    <property type="match status" value="1"/>
</dbReference>
<gene>
    <name evidence="3" type="ORF">KCG46_06050</name>
</gene>
<dbReference type="PANTHER" id="PTHR34801:SF6">
    <property type="entry name" value="SLL1620 PROTEIN"/>
    <property type="match status" value="1"/>
</dbReference>
<proteinExistence type="predicted"/>
<evidence type="ECO:0000313" key="4">
    <source>
        <dbReference type="Proteomes" id="UP001138681"/>
    </source>
</evidence>
<protein>
    <submittedName>
        <fullName evidence="3">DUF1499 domain-containing protein</fullName>
    </submittedName>
</protein>
<keyword evidence="2" id="KW-0812">Transmembrane</keyword>
<comment type="caution">
    <text evidence="3">The sequence shown here is derived from an EMBL/GenBank/DDBJ whole genome shotgun (WGS) entry which is preliminary data.</text>
</comment>
<feature type="region of interest" description="Disordered" evidence="1">
    <location>
        <begin position="47"/>
        <end position="69"/>
    </location>
</feature>
<dbReference type="EMBL" id="JAGSPC010000001">
    <property type="protein sequence ID" value="MBV7259133.1"/>
    <property type="molecule type" value="Genomic_DNA"/>
</dbReference>
<keyword evidence="2" id="KW-1133">Transmembrane helix</keyword>
<name>A0A9X1JMV8_9SPHN</name>